<dbReference type="PROSITE" id="PS50850">
    <property type="entry name" value="MFS"/>
    <property type="match status" value="1"/>
</dbReference>
<dbReference type="EMBL" id="JARBHB010000011">
    <property type="protein sequence ID" value="KAJ8872233.1"/>
    <property type="molecule type" value="Genomic_DNA"/>
</dbReference>
<evidence type="ECO:0000256" key="2">
    <source>
        <dbReference type="ARBA" id="ARBA00022692"/>
    </source>
</evidence>
<feature type="compositionally biased region" description="Basic and acidic residues" evidence="5">
    <location>
        <begin position="560"/>
        <end position="569"/>
    </location>
</feature>
<dbReference type="PANTHER" id="PTHR11662">
    <property type="entry name" value="SOLUTE CARRIER FAMILY 17"/>
    <property type="match status" value="1"/>
</dbReference>
<dbReference type="PANTHER" id="PTHR11662:SF79">
    <property type="entry name" value="NA[+]-DEPENDENT INORGANIC PHOSPHATE COTRANSPORTER, ISOFORM A"/>
    <property type="match status" value="1"/>
</dbReference>
<dbReference type="Pfam" id="PF07690">
    <property type="entry name" value="MFS_1"/>
    <property type="match status" value="1"/>
</dbReference>
<feature type="domain" description="Major facilitator superfamily (MFS) profile" evidence="7">
    <location>
        <begin position="86"/>
        <end position="533"/>
    </location>
</feature>
<feature type="region of interest" description="Disordered" evidence="5">
    <location>
        <begin position="537"/>
        <end position="569"/>
    </location>
</feature>
<dbReference type="InterPro" id="IPR011701">
    <property type="entry name" value="MFS"/>
</dbReference>
<sequence>MAGETGDPRGGSPTSGIVRRYSHVRKLENDSSRNRARFAQQGFGKGQRYRESTIATVAGLQYRKSGCRAVPPECVSARTVLWWLVFTGAAMNHVIRMGINIAIIGMVKDQSSKYEGIATGSRCYNATPTEGAANNSTTRTSSLVDTDEDKVDWDEYQQNLVIGSSFWVYWITQIPSGIITRRYGTKLVFGLSNYATCLLGLLIPFATFQSFYLLMAIRVLQGLAGGFVWPAVHTMTGAWIPPNERSKFISSYTGVAFGVALLYSVGGQMVYWLGWRSVFYATGVLGTIWYLAWYLLMFDSPDKHPRISEEERRYIKERIANSHTQEKLPTPWKSILLSVPVWLVFFTHWGTSWCSHLTLSQAPTYLYAIHGWNLQVAGVMSAFPQLLGSGCAIVLSRIFDKVLQKNTMSRTGIRKLAIAMCCLVQGAAMVIMAFSGCNSTVAMAGMLLGVCVQSLETSGQLASLVDISPNFAGILLGIMHAMTSVTGFTGPILVGYLTQGNQTTRAWQKVFLISAAMVVVPDILHLVFGASELQPWNSPDSKVTDKTANKEELQELNSTARHEDDQENM</sequence>
<evidence type="ECO:0000259" key="7">
    <source>
        <dbReference type="PROSITE" id="PS50850"/>
    </source>
</evidence>
<feature type="transmembrane region" description="Helical" evidence="6">
    <location>
        <begin position="471"/>
        <end position="498"/>
    </location>
</feature>
<feature type="transmembrane region" description="Helical" evidence="6">
    <location>
        <begin position="372"/>
        <end position="395"/>
    </location>
</feature>
<keyword evidence="3 6" id="KW-1133">Transmembrane helix</keyword>
<dbReference type="InterPro" id="IPR020846">
    <property type="entry name" value="MFS_dom"/>
</dbReference>
<feature type="transmembrane region" description="Helical" evidence="6">
    <location>
        <begin position="416"/>
        <end position="436"/>
    </location>
</feature>
<proteinExistence type="predicted"/>
<dbReference type="Proteomes" id="UP001159363">
    <property type="component" value="Chromosome 10"/>
</dbReference>
<dbReference type="Gene3D" id="1.20.1250.20">
    <property type="entry name" value="MFS general substrate transporter like domains"/>
    <property type="match status" value="2"/>
</dbReference>
<gene>
    <name evidence="8" type="ORF">PR048_025835</name>
</gene>
<feature type="transmembrane region" description="Helical" evidence="6">
    <location>
        <begin position="187"/>
        <end position="205"/>
    </location>
</feature>
<evidence type="ECO:0000256" key="4">
    <source>
        <dbReference type="ARBA" id="ARBA00023136"/>
    </source>
</evidence>
<keyword evidence="4 6" id="KW-0472">Membrane</keyword>
<accession>A0ABQ9GJM4</accession>
<comment type="caution">
    <text evidence="8">The sequence shown here is derived from an EMBL/GenBank/DDBJ whole genome shotgun (WGS) entry which is preliminary data.</text>
</comment>
<evidence type="ECO:0000256" key="3">
    <source>
        <dbReference type="ARBA" id="ARBA00022989"/>
    </source>
</evidence>
<feature type="transmembrane region" description="Helical" evidence="6">
    <location>
        <begin position="510"/>
        <end position="528"/>
    </location>
</feature>
<evidence type="ECO:0000256" key="1">
    <source>
        <dbReference type="ARBA" id="ARBA00004141"/>
    </source>
</evidence>
<reference evidence="8 9" key="1">
    <citation type="submission" date="2023-02" db="EMBL/GenBank/DDBJ databases">
        <title>LHISI_Scaffold_Assembly.</title>
        <authorList>
            <person name="Stuart O.P."/>
            <person name="Cleave R."/>
            <person name="Magrath M.J.L."/>
            <person name="Mikheyev A.S."/>
        </authorList>
    </citation>
    <scope>NUCLEOTIDE SEQUENCE [LARGE SCALE GENOMIC DNA]</scope>
    <source>
        <strain evidence="8">Daus_M_001</strain>
        <tissue evidence="8">Leg muscle</tissue>
    </source>
</reference>
<dbReference type="SUPFAM" id="SSF103473">
    <property type="entry name" value="MFS general substrate transporter"/>
    <property type="match status" value="1"/>
</dbReference>
<feature type="transmembrane region" description="Helical" evidence="6">
    <location>
        <begin position="211"/>
        <end position="232"/>
    </location>
</feature>
<feature type="compositionally biased region" description="Basic and acidic residues" evidence="5">
    <location>
        <begin position="542"/>
        <end position="553"/>
    </location>
</feature>
<feature type="transmembrane region" description="Helical" evidence="6">
    <location>
        <begin position="252"/>
        <end position="272"/>
    </location>
</feature>
<protein>
    <recommendedName>
        <fullName evidence="7">Major facilitator superfamily (MFS) profile domain-containing protein</fullName>
    </recommendedName>
</protein>
<evidence type="ECO:0000256" key="6">
    <source>
        <dbReference type="SAM" id="Phobius"/>
    </source>
</evidence>
<evidence type="ECO:0000313" key="8">
    <source>
        <dbReference type="EMBL" id="KAJ8872233.1"/>
    </source>
</evidence>
<comment type="subcellular location">
    <subcellularLocation>
        <location evidence="1">Membrane</location>
        <topology evidence="1">Multi-pass membrane protein</topology>
    </subcellularLocation>
</comment>
<dbReference type="InterPro" id="IPR036259">
    <property type="entry name" value="MFS_trans_sf"/>
</dbReference>
<keyword evidence="9" id="KW-1185">Reference proteome</keyword>
<feature type="transmembrane region" description="Helical" evidence="6">
    <location>
        <begin position="335"/>
        <end position="352"/>
    </location>
</feature>
<dbReference type="InterPro" id="IPR050382">
    <property type="entry name" value="MFS_Na/Anion_cotransporter"/>
</dbReference>
<feature type="transmembrane region" description="Helical" evidence="6">
    <location>
        <begin position="278"/>
        <end position="296"/>
    </location>
</feature>
<evidence type="ECO:0000256" key="5">
    <source>
        <dbReference type="SAM" id="MobiDB-lite"/>
    </source>
</evidence>
<feature type="transmembrane region" description="Helical" evidence="6">
    <location>
        <begin position="80"/>
        <end position="103"/>
    </location>
</feature>
<evidence type="ECO:0000313" key="9">
    <source>
        <dbReference type="Proteomes" id="UP001159363"/>
    </source>
</evidence>
<name>A0ABQ9GJM4_9NEOP</name>
<organism evidence="8 9">
    <name type="scientific">Dryococelus australis</name>
    <dbReference type="NCBI Taxonomy" id="614101"/>
    <lineage>
        <taxon>Eukaryota</taxon>
        <taxon>Metazoa</taxon>
        <taxon>Ecdysozoa</taxon>
        <taxon>Arthropoda</taxon>
        <taxon>Hexapoda</taxon>
        <taxon>Insecta</taxon>
        <taxon>Pterygota</taxon>
        <taxon>Neoptera</taxon>
        <taxon>Polyneoptera</taxon>
        <taxon>Phasmatodea</taxon>
        <taxon>Verophasmatodea</taxon>
        <taxon>Anareolatae</taxon>
        <taxon>Phasmatidae</taxon>
        <taxon>Eurycanthinae</taxon>
        <taxon>Dryococelus</taxon>
    </lineage>
</organism>
<keyword evidence="2 6" id="KW-0812">Transmembrane</keyword>